<reference evidence="2 3" key="1">
    <citation type="journal article" date="2014" name="PLoS Genet.">
        <title>Analysis of the Phlebiopsis gigantea genome, transcriptome and secretome provides insight into its pioneer colonization strategies of wood.</title>
        <authorList>
            <person name="Hori C."/>
            <person name="Ishida T."/>
            <person name="Igarashi K."/>
            <person name="Samejima M."/>
            <person name="Suzuki H."/>
            <person name="Master E."/>
            <person name="Ferreira P."/>
            <person name="Ruiz-Duenas F.J."/>
            <person name="Held B."/>
            <person name="Canessa P."/>
            <person name="Larrondo L.F."/>
            <person name="Schmoll M."/>
            <person name="Druzhinina I.S."/>
            <person name="Kubicek C.P."/>
            <person name="Gaskell J.A."/>
            <person name="Kersten P."/>
            <person name="St John F."/>
            <person name="Glasner J."/>
            <person name="Sabat G."/>
            <person name="Splinter BonDurant S."/>
            <person name="Syed K."/>
            <person name="Yadav J."/>
            <person name="Mgbeahuruike A.C."/>
            <person name="Kovalchuk A."/>
            <person name="Asiegbu F.O."/>
            <person name="Lackner G."/>
            <person name="Hoffmeister D."/>
            <person name="Rencoret J."/>
            <person name="Gutierrez A."/>
            <person name="Sun H."/>
            <person name="Lindquist E."/>
            <person name="Barry K."/>
            <person name="Riley R."/>
            <person name="Grigoriev I.V."/>
            <person name="Henrissat B."/>
            <person name="Kues U."/>
            <person name="Berka R.M."/>
            <person name="Martinez A.T."/>
            <person name="Covert S.F."/>
            <person name="Blanchette R.A."/>
            <person name="Cullen D."/>
        </authorList>
    </citation>
    <scope>NUCLEOTIDE SEQUENCE [LARGE SCALE GENOMIC DNA]</scope>
    <source>
        <strain evidence="2 3">11061_1 CR5-6</strain>
    </source>
</reference>
<protein>
    <submittedName>
        <fullName evidence="2">Uncharacterized protein</fullName>
    </submittedName>
</protein>
<keyword evidence="1" id="KW-0472">Membrane</keyword>
<keyword evidence="1" id="KW-0812">Transmembrane</keyword>
<dbReference type="AlphaFoldDB" id="A0A0C3SC55"/>
<dbReference type="Proteomes" id="UP000053257">
    <property type="component" value="Unassembled WGS sequence"/>
</dbReference>
<dbReference type="STRING" id="745531.A0A0C3SC55"/>
<proteinExistence type="predicted"/>
<keyword evidence="3" id="KW-1185">Reference proteome</keyword>
<keyword evidence="1" id="KW-1133">Transmembrane helix</keyword>
<dbReference type="HOGENOM" id="CLU_120070_1_0_1"/>
<evidence type="ECO:0000256" key="1">
    <source>
        <dbReference type="SAM" id="Phobius"/>
    </source>
</evidence>
<dbReference type="EMBL" id="KN840453">
    <property type="protein sequence ID" value="KIP10617.1"/>
    <property type="molecule type" value="Genomic_DNA"/>
</dbReference>
<name>A0A0C3SC55_PHLG1</name>
<organism evidence="2 3">
    <name type="scientific">Phlebiopsis gigantea (strain 11061_1 CR5-6)</name>
    <name type="common">White-rot fungus</name>
    <name type="synonym">Peniophora gigantea</name>
    <dbReference type="NCBI Taxonomy" id="745531"/>
    <lineage>
        <taxon>Eukaryota</taxon>
        <taxon>Fungi</taxon>
        <taxon>Dikarya</taxon>
        <taxon>Basidiomycota</taxon>
        <taxon>Agaricomycotina</taxon>
        <taxon>Agaricomycetes</taxon>
        <taxon>Polyporales</taxon>
        <taxon>Phanerochaetaceae</taxon>
        <taxon>Phlebiopsis</taxon>
    </lineage>
</organism>
<gene>
    <name evidence="2" type="ORF">PHLGIDRAFT_115374</name>
</gene>
<accession>A0A0C3SC55</accession>
<evidence type="ECO:0000313" key="2">
    <source>
        <dbReference type="EMBL" id="KIP10617.1"/>
    </source>
</evidence>
<sequence length="92" mass="10031">MAVFIVMHHRQEGRFLSQTQEELILIGAFGLFCLALLVASRAWREQAVDIGAASGVGLGGRKNTEAGFTGGKRPYPCSNDAVACVVEEWSWF</sequence>
<dbReference type="OrthoDB" id="3266871at2759"/>
<feature type="transmembrane region" description="Helical" evidence="1">
    <location>
        <begin position="23"/>
        <end position="43"/>
    </location>
</feature>
<evidence type="ECO:0000313" key="3">
    <source>
        <dbReference type="Proteomes" id="UP000053257"/>
    </source>
</evidence>